<dbReference type="EMBL" id="CM039431">
    <property type="protein sequence ID" value="KAI4337248.1"/>
    <property type="molecule type" value="Genomic_DNA"/>
</dbReference>
<reference evidence="1 2" key="1">
    <citation type="journal article" date="2022" name="DNA Res.">
        <title>Chromosomal-level genome assembly of the orchid tree Bauhinia variegata (Leguminosae; Cercidoideae) supports the allotetraploid origin hypothesis of Bauhinia.</title>
        <authorList>
            <person name="Zhong Y."/>
            <person name="Chen Y."/>
            <person name="Zheng D."/>
            <person name="Pang J."/>
            <person name="Liu Y."/>
            <person name="Luo S."/>
            <person name="Meng S."/>
            <person name="Qian L."/>
            <person name="Wei D."/>
            <person name="Dai S."/>
            <person name="Zhou R."/>
        </authorList>
    </citation>
    <scope>NUCLEOTIDE SEQUENCE [LARGE SCALE GENOMIC DNA]</scope>
    <source>
        <strain evidence="1">BV-YZ2020</strain>
    </source>
</reference>
<protein>
    <submittedName>
        <fullName evidence="1">Uncharacterized protein</fullName>
    </submittedName>
</protein>
<evidence type="ECO:0000313" key="2">
    <source>
        <dbReference type="Proteomes" id="UP000828941"/>
    </source>
</evidence>
<proteinExistence type="predicted"/>
<name>A0ACB9NMF2_BAUVA</name>
<keyword evidence="2" id="KW-1185">Reference proteome</keyword>
<sequence>MCLVSGWEAYSAKVKKLEAELQNVKEENNTLRLMVQIWSNKYKQPEFQLDEIRSEQRVTDSSENGLINHDHANKRARTEFPMENKPLQVFVRTHPKDNSLIVKDGYLWRKYGQKVTKSNSSPRAYYRCSMAPTCPVKKKVQRWFQDKSILVATYDGEHNHGTTINDPLRPSSSTPKGSNSSTDLPSPIMAHDKEAIATLSGFAKTDPEQTENSVQRSEPNTQNKIEEYVGSLIKDPNFTVALAEAVARSITNKPKQQEGLNLNLNLPEE</sequence>
<gene>
    <name evidence="1" type="ORF">L6164_015689</name>
</gene>
<organism evidence="1 2">
    <name type="scientific">Bauhinia variegata</name>
    <name type="common">Purple orchid tree</name>
    <name type="synonym">Phanera variegata</name>
    <dbReference type="NCBI Taxonomy" id="167791"/>
    <lineage>
        <taxon>Eukaryota</taxon>
        <taxon>Viridiplantae</taxon>
        <taxon>Streptophyta</taxon>
        <taxon>Embryophyta</taxon>
        <taxon>Tracheophyta</taxon>
        <taxon>Spermatophyta</taxon>
        <taxon>Magnoliopsida</taxon>
        <taxon>eudicotyledons</taxon>
        <taxon>Gunneridae</taxon>
        <taxon>Pentapetalae</taxon>
        <taxon>rosids</taxon>
        <taxon>fabids</taxon>
        <taxon>Fabales</taxon>
        <taxon>Fabaceae</taxon>
        <taxon>Cercidoideae</taxon>
        <taxon>Cercideae</taxon>
        <taxon>Bauhiniinae</taxon>
        <taxon>Bauhinia</taxon>
    </lineage>
</organism>
<evidence type="ECO:0000313" key="1">
    <source>
        <dbReference type="EMBL" id="KAI4337248.1"/>
    </source>
</evidence>
<comment type="caution">
    <text evidence="1">The sequence shown here is derived from an EMBL/GenBank/DDBJ whole genome shotgun (WGS) entry which is preliminary data.</text>
</comment>
<accession>A0ACB9NMF2</accession>
<dbReference type="Proteomes" id="UP000828941">
    <property type="component" value="Chromosome 6"/>
</dbReference>